<evidence type="ECO:0000256" key="1">
    <source>
        <dbReference type="SAM" id="MobiDB-lite"/>
    </source>
</evidence>
<keyword evidence="3" id="KW-1185">Reference proteome</keyword>
<dbReference type="AlphaFoldDB" id="A0A8K0KDP2"/>
<organism evidence="2 3">
    <name type="scientific">Ladona fulva</name>
    <name type="common">Scarce chaser dragonfly</name>
    <name type="synonym">Libellula fulva</name>
    <dbReference type="NCBI Taxonomy" id="123851"/>
    <lineage>
        <taxon>Eukaryota</taxon>
        <taxon>Metazoa</taxon>
        <taxon>Ecdysozoa</taxon>
        <taxon>Arthropoda</taxon>
        <taxon>Hexapoda</taxon>
        <taxon>Insecta</taxon>
        <taxon>Pterygota</taxon>
        <taxon>Palaeoptera</taxon>
        <taxon>Odonata</taxon>
        <taxon>Epiprocta</taxon>
        <taxon>Anisoptera</taxon>
        <taxon>Libelluloidea</taxon>
        <taxon>Libellulidae</taxon>
        <taxon>Ladona</taxon>
    </lineage>
</organism>
<gene>
    <name evidence="2" type="ORF">J437_LFUL013598</name>
</gene>
<accession>A0A8K0KDP2</accession>
<feature type="region of interest" description="Disordered" evidence="1">
    <location>
        <begin position="137"/>
        <end position="225"/>
    </location>
</feature>
<feature type="region of interest" description="Disordered" evidence="1">
    <location>
        <begin position="1"/>
        <end position="67"/>
    </location>
</feature>
<dbReference type="Proteomes" id="UP000792457">
    <property type="component" value="Unassembled WGS sequence"/>
</dbReference>
<evidence type="ECO:0000313" key="2">
    <source>
        <dbReference type="EMBL" id="KAG8233236.1"/>
    </source>
</evidence>
<comment type="caution">
    <text evidence="2">The sequence shown here is derived from an EMBL/GenBank/DDBJ whole genome shotgun (WGS) entry which is preliminary data.</text>
</comment>
<feature type="compositionally biased region" description="Low complexity" evidence="1">
    <location>
        <begin position="268"/>
        <end position="288"/>
    </location>
</feature>
<feature type="compositionally biased region" description="Polar residues" evidence="1">
    <location>
        <begin position="137"/>
        <end position="150"/>
    </location>
</feature>
<evidence type="ECO:0000313" key="3">
    <source>
        <dbReference type="Proteomes" id="UP000792457"/>
    </source>
</evidence>
<name>A0A8K0KDP2_LADFU</name>
<feature type="region of interest" description="Disordered" evidence="1">
    <location>
        <begin position="389"/>
        <end position="411"/>
    </location>
</feature>
<feature type="region of interest" description="Disordered" evidence="1">
    <location>
        <begin position="79"/>
        <end position="125"/>
    </location>
</feature>
<feature type="compositionally biased region" description="Polar residues" evidence="1">
    <location>
        <begin position="243"/>
        <end position="261"/>
    </location>
</feature>
<proteinExistence type="predicted"/>
<reference evidence="2" key="2">
    <citation type="submission" date="2017-10" db="EMBL/GenBank/DDBJ databases">
        <title>Ladona fulva Genome sequencing and assembly.</title>
        <authorList>
            <person name="Murali S."/>
            <person name="Richards S."/>
            <person name="Bandaranaike D."/>
            <person name="Bellair M."/>
            <person name="Blankenburg K."/>
            <person name="Chao H."/>
            <person name="Dinh H."/>
            <person name="Doddapaneni H."/>
            <person name="Dugan-Rocha S."/>
            <person name="Elkadiri S."/>
            <person name="Gnanaolivu R."/>
            <person name="Hernandez B."/>
            <person name="Skinner E."/>
            <person name="Javaid M."/>
            <person name="Lee S."/>
            <person name="Li M."/>
            <person name="Ming W."/>
            <person name="Munidasa M."/>
            <person name="Muniz J."/>
            <person name="Nguyen L."/>
            <person name="Hughes D."/>
            <person name="Osuji N."/>
            <person name="Pu L.-L."/>
            <person name="Puazo M."/>
            <person name="Qu C."/>
            <person name="Quiroz J."/>
            <person name="Raj R."/>
            <person name="Weissenberger G."/>
            <person name="Xin Y."/>
            <person name="Zou X."/>
            <person name="Han Y."/>
            <person name="Worley K."/>
            <person name="Muzny D."/>
            <person name="Gibbs R."/>
        </authorList>
    </citation>
    <scope>NUCLEOTIDE SEQUENCE</scope>
    <source>
        <strain evidence="2">Sampled in the wild</strain>
    </source>
</reference>
<dbReference type="EMBL" id="KZ308697">
    <property type="protein sequence ID" value="KAG8233236.1"/>
    <property type="molecule type" value="Genomic_DNA"/>
</dbReference>
<feature type="compositionally biased region" description="Polar residues" evidence="1">
    <location>
        <begin position="185"/>
        <end position="199"/>
    </location>
</feature>
<reference evidence="2" key="1">
    <citation type="submission" date="2013-04" db="EMBL/GenBank/DDBJ databases">
        <authorList>
            <person name="Qu J."/>
            <person name="Murali S.C."/>
            <person name="Bandaranaike D."/>
            <person name="Bellair M."/>
            <person name="Blankenburg K."/>
            <person name="Chao H."/>
            <person name="Dinh H."/>
            <person name="Doddapaneni H."/>
            <person name="Downs B."/>
            <person name="Dugan-Rocha S."/>
            <person name="Elkadiri S."/>
            <person name="Gnanaolivu R.D."/>
            <person name="Hernandez B."/>
            <person name="Javaid M."/>
            <person name="Jayaseelan J.C."/>
            <person name="Lee S."/>
            <person name="Li M."/>
            <person name="Ming W."/>
            <person name="Munidasa M."/>
            <person name="Muniz J."/>
            <person name="Nguyen L."/>
            <person name="Ongeri F."/>
            <person name="Osuji N."/>
            <person name="Pu L.-L."/>
            <person name="Puazo M."/>
            <person name="Qu C."/>
            <person name="Quiroz J."/>
            <person name="Raj R."/>
            <person name="Weissenberger G."/>
            <person name="Xin Y."/>
            <person name="Zou X."/>
            <person name="Han Y."/>
            <person name="Richards S."/>
            <person name="Worley K."/>
            <person name="Muzny D."/>
            <person name="Gibbs R."/>
        </authorList>
    </citation>
    <scope>NUCLEOTIDE SEQUENCE</scope>
    <source>
        <strain evidence="2">Sampled in the wild</strain>
    </source>
</reference>
<feature type="region of interest" description="Disordered" evidence="1">
    <location>
        <begin position="242"/>
        <end position="307"/>
    </location>
</feature>
<dbReference type="OrthoDB" id="5585231at2759"/>
<protein>
    <submittedName>
        <fullName evidence="2">Uncharacterized protein</fullName>
    </submittedName>
</protein>
<sequence length="432" mass="45924">MRTCLGGQSLPNLSSVGGGRASGSTQHHHHPSTSSMFLVPPSRSPPPPPIGVNQRGISYPPPSPPRSLRRAYAVVAPQSFRNPPLTKTRHVGSVGPPSFSIGINADTGSQGISSEEGGDGRSLPISLDIDVPVIRSVQTPSVGGNPSLQSQEREDSGVGCGDGAEGTSQNLERQEMLENTRKTPSDTQTAYEMPTNSRQGLVKRLGRGGERQDNRRYHTAGAIDDIKKQDGRDTVIHKRLSWNCGSNDQPTNVSQETNQLDNPPPFLVSSFESVQSSSGVSSARSSNVHLPADEEESTADDRWANPGMFSPSTIGGAFLKVLTPEFFRDITSSQKCPSPSRSKAIEDDPWVDDASGEILPPVEAVNEQVSTLFVLQIPILHVVHMASGGEGSSEMGAEGTAQGGASSRPSKADLLRMKDFILTDSSIEASDV</sequence>
<feature type="compositionally biased region" description="Basic and acidic residues" evidence="1">
    <location>
        <begin position="207"/>
        <end position="216"/>
    </location>
</feature>
<feature type="compositionally biased region" description="Basic and acidic residues" evidence="1">
    <location>
        <begin position="172"/>
        <end position="184"/>
    </location>
</feature>